<evidence type="ECO:0000256" key="1">
    <source>
        <dbReference type="ARBA" id="ARBA00004167"/>
    </source>
</evidence>
<dbReference type="STRING" id="623744.A0A553P186"/>
<keyword evidence="14" id="KW-1185">Reference proteome</keyword>
<evidence type="ECO:0000256" key="5">
    <source>
        <dbReference type="ARBA" id="ARBA00022989"/>
    </source>
</evidence>
<feature type="compositionally biased region" description="Basic residues" evidence="10">
    <location>
        <begin position="126"/>
        <end position="140"/>
    </location>
</feature>
<sequence>APADTPPHECRESTPAFIKAPPGGREHDEQKPKQKSSVSGHEHTALLLLLRSAPRSRGVFTINTGAAHTSALGHVTMMSSSGEGLQSALGEDLETDDDQDPSGMFMEPAYFRVTQLSKEQQQNQKRSGRKKTKGRRRNKHITAVQSNQSQSTTVDPCLTSHLDFCIHGHCTYLQGLREPVCVCKRGYDGERCGIQLLGTSRDESDDERSHDALVIVAVVLSVISCLAILLMICVHYRTHHRFQAAFLSSTSEREKLEKKNIMAELTVHREKCSAALLHIEHNDKDIFIVCIYLFTFCECTSTWMF</sequence>
<keyword evidence="2 9" id="KW-0245">EGF-like domain</keyword>
<dbReference type="SUPFAM" id="SSF57196">
    <property type="entry name" value="EGF/Laminin"/>
    <property type="match status" value="1"/>
</dbReference>
<dbReference type="PROSITE" id="PS50026">
    <property type="entry name" value="EGF_3"/>
    <property type="match status" value="1"/>
</dbReference>
<dbReference type="Proteomes" id="UP000316079">
    <property type="component" value="Unassembled WGS sequence"/>
</dbReference>
<protein>
    <recommendedName>
        <fullName evidence="12">EGF-like domain-containing protein</fullName>
    </recommendedName>
</protein>
<organism evidence="13 14">
    <name type="scientific">Danionella cerebrum</name>
    <dbReference type="NCBI Taxonomy" id="2873325"/>
    <lineage>
        <taxon>Eukaryota</taxon>
        <taxon>Metazoa</taxon>
        <taxon>Chordata</taxon>
        <taxon>Craniata</taxon>
        <taxon>Vertebrata</taxon>
        <taxon>Euteleostomi</taxon>
        <taxon>Actinopterygii</taxon>
        <taxon>Neopterygii</taxon>
        <taxon>Teleostei</taxon>
        <taxon>Ostariophysi</taxon>
        <taxon>Cypriniformes</taxon>
        <taxon>Danionidae</taxon>
        <taxon>Danioninae</taxon>
        <taxon>Danionella</taxon>
    </lineage>
</organism>
<feature type="compositionally biased region" description="Basic and acidic residues" evidence="10">
    <location>
        <begin position="1"/>
        <end position="12"/>
    </location>
</feature>
<dbReference type="PROSITE" id="PS00022">
    <property type="entry name" value="EGF_1"/>
    <property type="match status" value="1"/>
</dbReference>
<comment type="caution">
    <text evidence="13">The sequence shown here is derived from an EMBL/GenBank/DDBJ whole genome shotgun (WGS) entry which is preliminary data.</text>
</comment>
<dbReference type="PANTHER" id="PTHR10740:SF16">
    <property type="entry name" value="AMPHIREGULIN"/>
    <property type="match status" value="1"/>
</dbReference>
<feature type="disulfide bond" evidence="9">
    <location>
        <begin position="183"/>
        <end position="192"/>
    </location>
</feature>
<dbReference type="AlphaFoldDB" id="A0A553P186"/>
<dbReference type="GO" id="GO:0005154">
    <property type="term" value="F:epidermal growth factor receptor binding"/>
    <property type="evidence" value="ECO:0007669"/>
    <property type="project" value="TreeGrafter"/>
</dbReference>
<dbReference type="GO" id="GO:0016020">
    <property type="term" value="C:membrane"/>
    <property type="evidence" value="ECO:0007669"/>
    <property type="project" value="UniProtKB-SubCell"/>
</dbReference>
<reference evidence="13 14" key="1">
    <citation type="journal article" date="2019" name="Sci. Data">
        <title>Hybrid genome assembly and annotation of Danionella translucida.</title>
        <authorList>
            <person name="Kadobianskyi M."/>
            <person name="Schulze L."/>
            <person name="Schuelke M."/>
            <person name="Judkewitz B."/>
        </authorList>
    </citation>
    <scope>NUCLEOTIDE SEQUENCE [LARGE SCALE GENOMIC DNA]</scope>
    <source>
        <strain evidence="13 14">Bolton</strain>
    </source>
</reference>
<name>A0A553P186_9TELE</name>
<keyword evidence="5 11" id="KW-1133">Transmembrane helix</keyword>
<gene>
    <name evidence="13" type="ORF">DNTS_011675</name>
</gene>
<feature type="domain" description="EGF-like" evidence="12">
    <location>
        <begin position="153"/>
        <end position="193"/>
    </location>
</feature>
<dbReference type="Gene3D" id="2.10.25.10">
    <property type="entry name" value="Laminin"/>
    <property type="match status" value="1"/>
</dbReference>
<dbReference type="GO" id="GO:0008083">
    <property type="term" value="F:growth factor activity"/>
    <property type="evidence" value="ECO:0007669"/>
    <property type="project" value="UniProtKB-KW"/>
</dbReference>
<keyword evidence="4" id="KW-0732">Signal</keyword>
<proteinExistence type="predicted"/>
<dbReference type="PROSITE" id="PS01186">
    <property type="entry name" value="EGF_2"/>
    <property type="match status" value="1"/>
</dbReference>
<dbReference type="FunFam" id="2.10.25.10:FF:000158">
    <property type="entry name" value="proheparin-binding EGF-like growth factor"/>
    <property type="match status" value="1"/>
</dbReference>
<evidence type="ECO:0000256" key="10">
    <source>
        <dbReference type="SAM" id="MobiDB-lite"/>
    </source>
</evidence>
<dbReference type="GO" id="GO:0007173">
    <property type="term" value="P:epidermal growth factor receptor signaling pathway"/>
    <property type="evidence" value="ECO:0007669"/>
    <property type="project" value="TreeGrafter"/>
</dbReference>
<dbReference type="GO" id="GO:0005615">
    <property type="term" value="C:extracellular space"/>
    <property type="evidence" value="ECO:0007669"/>
    <property type="project" value="TreeGrafter"/>
</dbReference>
<feature type="region of interest" description="Disordered" evidence="10">
    <location>
        <begin position="115"/>
        <end position="146"/>
    </location>
</feature>
<evidence type="ECO:0000256" key="11">
    <source>
        <dbReference type="SAM" id="Phobius"/>
    </source>
</evidence>
<evidence type="ECO:0000256" key="2">
    <source>
        <dbReference type="ARBA" id="ARBA00022536"/>
    </source>
</evidence>
<evidence type="ECO:0000256" key="8">
    <source>
        <dbReference type="ARBA" id="ARBA00023157"/>
    </source>
</evidence>
<evidence type="ECO:0000256" key="4">
    <source>
        <dbReference type="ARBA" id="ARBA00022729"/>
    </source>
</evidence>
<keyword evidence="7 11" id="KW-0472">Membrane</keyword>
<evidence type="ECO:0000256" key="3">
    <source>
        <dbReference type="ARBA" id="ARBA00022692"/>
    </source>
</evidence>
<comment type="subcellular location">
    <subcellularLocation>
        <location evidence="1">Membrane</location>
        <topology evidence="1">Single-pass membrane protein</topology>
    </subcellularLocation>
</comment>
<keyword evidence="3 11" id="KW-0812">Transmembrane</keyword>
<evidence type="ECO:0000256" key="7">
    <source>
        <dbReference type="ARBA" id="ARBA00023136"/>
    </source>
</evidence>
<evidence type="ECO:0000259" key="12">
    <source>
        <dbReference type="PROSITE" id="PS50026"/>
    </source>
</evidence>
<feature type="compositionally biased region" description="Polar residues" evidence="10">
    <location>
        <begin position="115"/>
        <end position="124"/>
    </location>
</feature>
<dbReference type="EMBL" id="SRMA01026753">
    <property type="protein sequence ID" value="TRY71441.1"/>
    <property type="molecule type" value="Genomic_DNA"/>
</dbReference>
<feature type="transmembrane region" description="Helical" evidence="11">
    <location>
        <begin position="212"/>
        <end position="234"/>
    </location>
</feature>
<comment type="caution">
    <text evidence="9">Lacks conserved residue(s) required for the propagation of feature annotation.</text>
</comment>
<dbReference type="InterPro" id="IPR000742">
    <property type="entry name" value="EGF"/>
</dbReference>
<feature type="non-terminal residue" evidence="13">
    <location>
        <position position="1"/>
    </location>
</feature>
<evidence type="ECO:0000313" key="13">
    <source>
        <dbReference type="EMBL" id="TRY71441.1"/>
    </source>
</evidence>
<evidence type="ECO:0000256" key="6">
    <source>
        <dbReference type="ARBA" id="ARBA00023030"/>
    </source>
</evidence>
<feature type="region of interest" description="Disordered" evidence="10">
    <location>
        <begin position="1"/>
        <end position="42"/>
    </location>
</feature>
<keyword evidence="8 9" id="KW-1015">Disulfide bond</keyword>
<accession>A0A553P186</accession>
<dbReference type="PANTHER" id="PTHR10740">
    <property type="entry name" value="TRANSFORMING GROWTH FACTOR ALPHA"/>
    <property type="match status" value="1"/>
</dbReference>
<keyword evidence="6" id="KW-0339">Growth factor</keyword>
<evidence type="ECO:0000256" key="9">
    <source>
        <dbReference type="PROSITE-ProRule" id="PRU00076"/>
    </source>
</evidence>
<dbReference type="GO" id="GO:0045840">
    <property type="term" value="P:positive regulation of mitotic nuclear division"/>
    <property type="evidence" value="ECO:0007669"/>
    <property type="project" value="TreeGrafter"/>
</dbReference>
<evidence type="ECO:0000313" key="14">
    <source>
        <dbReference type="Proteomes" id="UP000316079"/>
    </source>
</evidence>
<dbReference type="OrthoDB" id="9909110at2759"/>
<dbReference type="GO" id="GO:0008284">
    <property type="term" value="P:positive regulation of cell population proliferation"/>
    <property type="evidence" value="ECO:0007669"/>
    <property type="project" value="TreeGrafter"/>
</dbReference>